<dbReference type="Pfam" id="PF00392">
    <property type="entry name" value="GntR"/>
    <property type="match status" value="1"/>
</dbReference>
<dbReference type="InterPro" id="IPR028978">
    <property type="entry name" value="Chorismate_lyase_/UTRA_dom_sf"/>
</dbReference>
<keyword evidence="1" id="KW-0805">Transcription regulation</keyword>
<gene>
    <name evidence="5" type="ORF">EDD63_11725</name>
</gene>
<dbReference type="Gene3D" id="3.40.1410.10">
    <property type="entry name" value="Chorismate lyase-like"/>
    <property type="match status" value="1"/>
</dbReference>
<evidence type="ECO:0000256" key="1">
    <source>
        <dbReference type="ARBA" id="ARBA00023015"/>
    </source>
</evidence>
<dbReference type="EMBL" id="SODD01000017">
    <property type="protein sequence ID" value="TDW19805.1"/>
    <property type="molecule type" value="Genomic_DNA"/>
</dbReference>
<evidence type="ECO:0000313" key="5">
    <source>
        <dbReference type="EMBL" id="TDW19805.1"/>
    </source>
</evidence>
<dbReference type="CDD" id="cd07377">
    <property type="entry name" value="WHTH_GntR"/>
    <property type="match status" value="1"/>
</dbReference>
<evidence type="ECO:0000259" key="4">
    <source>
        <dbReference type="PROSITE" id="PS50949"/>
    </source>
</evidence>
<dbReference type="Gene3D" id="1.10.10.10">
    <property type="entry name" value="Winged helix-like DNA-binding domain superfamily/Winged helix DNA-binding domain"/>
    <property type="match status" value="1"/>
</dbReference>
<dbReference type="PANTHER" id="PTHR44846">
    <property type="entry name" value="MANNOSYL-D-GLYCERATE TRANSPORT/METABOLISM SYSTEM REPRESSOR MNGR-RELATED"/>
    <property type="match status" value="1"/>
</dbReference>
<sequence>MEISKLKYILIYEDLKKRIRKGEFVIGDLIPSEPELGEHYNASRITVRRAVQMLVEDGFLQKNHGVGTIVMSNKESLQLRSLKSFSEEQKNSDYSSKVIRYAIDADATTYIQSMLKVPKESKISFQEKLYYKDDEVIGLQRVNFPNYINFTDQELENEYLSLYKLCEEKGYKVKNAEETIESVVSDSTLSEYFGIPVGSPLLHIKRVTIDSMNRIVEFAEIYYRGDKYQYKVSLESE</sequence>
<keyword evidence="3" id="KW-0804">Transcription</keyword>
<organism evidence="5 6">
    <name type="scientific">Breznakia blatticola</name>
    <dbReference type="NCBI Taxonomy" id="1754012"/>
    <lineage>
        <taxon>Bacteria</taxon>
        <taxon>Bacillati</taxon>
        <taxon>Bacillota</taxon>
        <taxon>Erysipelotrichia</taxon>
        <taxon>Erysipelotrichales</taxon>
        <taxon>Erysipelotrichaceae</taxon>
        <taxon>Breznakia</taxon>
    </lineage>
</organism>
<dbReference type="GO" id="GO:0003700">
    <property type="term" value="F:DNA-binding transcription factor activity"/>
    <property type="evidence" value="ECO:0007669"/>
    <property type="project" value="InterPro"/>
</dbReference>
<dbReference type="OrthoDB" id="457376at2"/>
<comment type="caution">
    <text evidence="5">The sequence shown here is derived from an EMBL/GenBank/DDBJ whole genome shotgun (WGS) entry which is preliminary data.</text>
</comment>
<keyword evidence="2" id="KW-0238">DNA-binding</keyword>
<dbReference type="Pfam" id="PF07702">
    <property type="entry name" value="UTRA"/>
    <property type="match status" value="1"/>
</dbReference>
<evidence type="ECO:0000256" key="2">
    <source>
        <dbReference type="ARBA" id="ARBA00023125"/>
    </source>
</evidence>
<evidence type="ECO:0000313" key="6">
    <source>
        <dbReference type="Proteomes" id="UP000294743"/>
    </source>
</evidence>
<dbReference type="SMART" id="SM00866">
    <property type="entry name" value="UTRA"/>
    <property type="match status" value="1"/>
</dbReference>
<reference evidence="5 6" key="1">
    <citation type="submission" date="2019-03" db="EMBL/GenBank/DDBJ databases">
        <title>Genomic Encyclopedia of Type Strains, Phase IV (KMG-IV): sequencing the most valuable type-strain genomes for metagenomic binning, comparative biology and taxonomic classification.</title>
        <authorList>
            <person name="Goeker M."/>
        </authorList>
    </citation>
    <scope>NUCLEOTIDE SEQUENCE [LARGE SCALE GENOMIC DNA]</scope>
    <source>
        <strain evidence="5 6">DSM 28867</strain>
    </source>
</reference>
<dbReference type="SMART" id="SM00345">
    <property type="entry name" value="HTH_GNTR"/>
    <property type="match status" value="1"/>
</dbReference>
<dbReference type="InterPro" id="IPR036390">
    <property type="entry name" value="WH_DNA-bd_sf"/>
</dbReference>
<dbReference type="GO" id="GO:0045892">
    <property type="term" value="P:negative regulation of DNA-templated transcription"/>
    <property type="evidence" value="ECO:0007669"/>
    <property type="project" value="TreeGrafter"/>
</dbReference>
<dbReference type="InterPro" id="IPR050679">
    <property type="entry name" value="Bact_HTH_transcr_reg"/>
</dbReference>
<dbReference type="InterPro" id="IPR011663">
    <property type="entry name" value="UTRA"/>
</dbReference>
<dbReference type="SUPFAM" id="SSF46785">
    <property type="entry name" value="Winged helix' DNA-binding domain"/>
    <property type="match status" value="1"/>
</dbReference>
<dbReference type="RefSeq" id="WP_134169518.1">
    <property type="nucleotide sequence ID" value="NZ_SODD01000017.1"/>
</dbReference>
<dbReference type="SUPFAM" id="SSF64288">
    <property type="entry name" value="Chorismate lyase-like"/>
    <property type="match status" value="1"/>
</dbReference>
<protein>
    <submittedName>
        <fullName evidence="5">GntR family transcriptional regulator</fullName>
    </submittedName>
</protein>
<dbReference type="InterPro" id="IPR000524">
    <property type="entry name" value="Tscrpt_reg_HTH_GntR"/>
</dbReference>
<feature type="domain" description="HTH gntR-type" evidence="4">
    <location>
        <begin position="5"/>
        <end position="73"/>
    </location>
</feature>
<dbReference type="Proteomes" id="UP000294743">
    <property type="component" value="Unassembled WGS sequence"/>
</dbReference>
<dbReference type="AlphaFoldDB" id="A0A4R7ZQF3"/>
<name>A0A4R7ZQF3_9FIRM</name>
<dbReference type="PANTHER" id="PTHR44846:SF1">
    <property type="entry name" value="MANNOSYL-D-GLYCERATE TRANSPORT_METABOLISM SYSTEM REPRESSOR MNGR-RELATED"/>
    <property type="match status" value="1"/>
</dbReference>
<dbReference type="GO" id="GO:0003677">
    <property type="term" value="F:DNA binding"/>
    <property type="evidence" value="ECO:0007669"/>
    <property type="project" value="UniProtKB-KW"/>
</dbReference>
<dbReference type="PROSITE" id="PS50949">
    <property type="entry name" value="HTH_GNTR"/>
    <property type="match status" value="1"/>
</dbReference>
<proteinExistence type="predicted"/>
<dbReference type="PRINTS" id="PR00035">
    <property type="entry name" value="HTHGNTR"/>
</dbReference>
<accession>A0A4R7ZQF3</accession>
<dbReference type="InterPro" id="IPR036388">
    <property type="entry name" value="WH-like_DNA-bd_sf"/>
</dbReference>
<evidence type="ECO:0000256" key="3">
    <source>
        <dbReference type="ARBA" id="ARBA00023163"/>
    </source>
</evidence>
<keyword evidence="6" id="KW-1185">Reference proteome</keyword>